<proteinExistence type="predicted"/>
<keyword evidence="2" id="KW-1133">Transmembrane helix</keyword>
<dbReference type="OMA" id="SCLYWKR"/>
<feature type="transmembrane region" description="Helical" evidence="2">
    <location>
        <begin position="48"/>
        <end position="69"/>
    </location>
</feature>
<dbReference type="KEGG" id="aplc:110990378"/>
<evidence type="ECO:0000256" key="1">
    <source>
        <dbReference type="SAM" id="MobiDB-lite"/>
    </source>
</evidence>
<protein>
    <submittedName>
        <fullName evidence="4">Uncharacterized protein LOC110990378</fullName>
    </submittedName>
</protein>
<dbReference type="GeneID" id="110990378"/>
<reference evidence="4" key="1">
    <citation type="submission" date="2025-08" db="UniProtKB">
        <authorList>
            <consortium name="RefSeq"/>
        </authorList>
    </citation>
    <scope>IDENTIFICATION</scope>
</reference>
<keyword evidence="3" id="KW-1185">Reference proteome</keyword>
<evidence type="ECO:0000313" key="3">
    <source>
        <dbReference type="Proteomes" id="UP000694845"/>
    </source>
</evidence>
<dbReference type="OrthoDB" id="10438835at2759"/>
<feature type="transmembrane region" description="Helical" evidence="2">
    <location>
        <begin position="120"/>
        <end position="149"/>
    </location>
</feature>
<feature type="transmembrane region" description="Helical" evidence="2">
    <location>
        <begin position="7"/>
        <end position="28"/>
    </location>
</feature>
<feature type="transmembrane region" description="Helical" evidence="2">
    <location>
        <begin position="76"/>
        <end position="100"/>
    </location>
</feature>
<dbReference type="RefSeq" id="XP_022111046.1">
    <property type="nucleotide sequence ID" value="XM_022255354.1"/>
</dbReference>
<feature type="region of interest" description="Disordered" evidence="1">
    <location>
        <begin position="201"/>
        <end position="262"/>
    </location>
</feature>
<keyword evidence="2" id="KW-0472">Membrane</keyword>
<dbReference type="AlphaFoldDB" id="A0A8B8A533"/>
<accession>A0A8B8A533</accession>
<dbReference type="Proteomes" id="UP000694845">
    <property type="component" value="Unplaced"/>
</dbReference>
<sequence>MWSSYRKCTGCTGVCNVILGLTLVLLWASCYRWCLSRLDASNDLAAPLWLGILSVVVGAFGLVASCLYWKRKYETLLCTLTVPAALCSGAGLVLSVHAAFREYLLYESMGRPLESLTEALLGVVLFGVMAALSFALFLLTVTWGCTCFFKRVQGKRRTDEDYDIDDVDAMIWAYQTAVSSPQSSTDPRRVGPRRFYSTSSNLISENESEARPAASDNASNNTTGRGPRESPGTDPGKEEGEGVDAAAAASSSSPRLSPAGPRFASVTAAELRWWEYYTPPTEKNGFGGF</sequence>
<gene>
    <name evidence="4" type="primary">LOC110990378</name>
</gene>
<evidence type="ECO:0000256" key="2">
    <source>
        <dbReference type="SAM" id="Phobius"/>
    </source>
</evidence>
<dbReference type="PROSITE" id="PS51257">
    <property type="entry name" value="PROKAR_LIPOPROTEIN"/>
    <property type="match status" value="1"/>
</dbReference>
<name>A0A8B8A533_ACAPL</name>
<organism evidence="3 4">
    <name type="scientific">Acanthaster planci</name>
    <name type="common">Crown-of-thorns starfish</name>
    <dbReference type="NCBI Taxonomy" id="133434"/>
    <lineage>
        <taxon>Eukaryota</taxon>
        <taxon>Metazoa</taxon>
        <taxon>Echinodermata</taxon>
        <taxon>Eleutherozoa</taxon>
        <taxon>Asterozoa</taxon>
        <taxon>Asteroidea</taxon>
        <taxon>Valvatacea</taxon>
        <taxon>Valvatida</taxon>
        <taxon>Acanthasteridae</taxon>
        <taxon>Acanthaster</taxon>
    </lineage>
</organism>
<evidence type="ECO:0000313" key="4">
    <source>
        <dbReference type="RefSeq" id="XP_022111046.1"/>
    </source>
</evidence>
<keyword evidence="2" id="KW-0812">Transmembrane</keyword>